<sequence>MRIRLIVIASLLVVLGLGVVGATYFYDESKKDLVAEGVKVNGVPIGGMSRAQAEKKLSDSLLAPLDRPVKVSYKDRTFTLTQKAASIGIDIRGSVDKALKRSQQGDMFSRAWRNVRNESINTELAAEVSWNKPAIDKLVKRVRKSIDRSPRDAEVDLSKGHVNPEPSRTGLRVKYNTLAKELEKTLLTPGANEEVEVKTTVVQPKVSTKQLAEKYPAILIANRKTFKLELWKNLKLKKTYGIAVGKVGMDTPAGLYNIANKAENPAWHVPNSDWAGDLAGKVIPGDDPTNPIKARWLGIYDGVGIHGTSDDASIGSAASHGCLRMHVPDVKELYDQVPVGAPIYIA</sequence>
<dbReference type="UniPathway" id="UPA00219"/>
<comment type="similarity">
    <text evidence="2">Belongs to the YkuD family.</text>
</comment>
<feature type="domain" description="L,D-TPase catalytic" evidence="11">
    <location>
        <begin position="217"/>
        <end position="346"/>
    </location>
</feature>
<dbReference type="GO" id="GO:0016757">
    <property type="term" value="F:glycosyltransferase activity"/>
    <property type="evidence" value="ECO:0007669"/>
    <property type="project" value="UniProtKB-KW"/>
</dbReference>
<evidence type="ECO:0000313" key="12">
    <source>
        <dbReference type="EMBL" id="RKQ87896.1"/>
    </source>
</evidence>
<comment type="caution">
    <text evidence="12">The sequence shown here is derived from an EMBL/GenBank/DDBJ whole genome shotgun (WGS) entry which is preliminary data.</text>
</comment>
<feature type="region of interest" description="Disordered" evidence="10">
    <location>
        <begin position="149"/>
        <end position="169"/>
    </location>
</feature>
<dbReference type="PANTHER" id="PTHR30582:SF24">
    <property type="entry name" value="L,D-TRANSPEPTIDASE ERFK_SRFK-RELATED"/>
    <property type="match status" value="1"/>
</dbReference>
<dbReference type="GO" id="GO:0008360">
    <property type="term" value="P:regulation of cell shape"/>
    <property type="evidence" value="ECO:0007669"/>
    <property type="project" value="UniProtKB-UniRule"/>
</dbReference>
<proteinExistence type="inferred from homology"/>
<keyword evidence="7 9" id="KW-0573">Peptidoglycan synthesis</keyword>
<dbReference type="InterPro" id="IPR050979">
    <property type="entry name" value="LD-transpeptidase"/>
</dbReference>
<evidence type="ECO:0000256" key="2">
    <source>
        <dbReference type="ARBA" id="ARBA00005992"/>
    </source>
</evidence>
<dbReference type="AlphaFoldDB" id="A0A660L1Z1"/>
<dbReference type="PANTHER" id="PTHR30582">
    <property type="entry name" value="L,D-TRANSPEPTIDASE"/>
    <property type="match status" value="1"/>
</dbReference>
<gene>
    <name evidence="12" type="ORF">C8N24_5929</name>
</gene>
<evidence type="ECO:0000256" key="6">
    <source>
        <dbReference type="ARBA" id="ARBA00022960"/>
    </source>
</evidence>
<dbReference type="EMBL" id="RBIL01000002">
    <property type="protein sequence ID" value="RKQ87896.1"/>
    <property type="molecule type" value="Genomic_DNA"/>
</dbReference>
<dbReference type="Pfam" id="PF03734">
    <property type="entry name" value="YkuD"/>
    <property type="match status" value="1"/>
</dbReference>
<evidence type="ECO:0000256" key="4">
    <source>
        <dbReference type="ARBA" id="ARBA00022679"/>
    </source>
</evidence>
<dbReference type="InterPro" id="IPR005490">
    <property type="entry name" value="LD_TPept_cat_dom"/>
</dbReference>
<dbReference type="InterPro" id="IPR038063">
    <property type="entry name" value="Transpep_catalytic_dom"/>
</dbReference>
<dbReference type="Proteomes" id="UP000278962">
    <property type="component" value="Unassembled WGS sequence"/>
</dbReference>
<dbReference type="Pfam" id="PF12229">
    <property type="entry name" value="PG_binding_4"/>
    <property type="match status" value="1"/>
</dbReference>
<feature type="active site" description="Proton donor/acceptor" evidence="9">
    <location>
        <position position="306"/>
    </location>
</feature>
<name>A0A660L1Z1_9ACTN</name>
<keyword evidence="4" id="KW-0808">Transferase</keyword>
<reference evidence="12 13" key="1">
    <citation type="submission" date="2018-10" db="EMBL/GenBank/DDBJ databases">
        <title>Genomic Encyclopedia of Archaeal and Bacterial Type Strains, Phase II (KMG-II): from individual species to whole genera.</title>
        <authorList>
            <person name="Goeker M."/>
        </authorList>
    </citation>
    <scope>NUCLEOTIDE SEQUENCE [LARGE SCALE GENOMIC DNA]</scope>
    <source>
        <strain evidence="12 13">DSM 14954</strain>
    </source>
</reference>
<dbReference type="PROSITE" id="PS52029">
    <property type="entry name" value="LD_TPASE"/>
    <property type="match status" value="1"/>
</dbReference>
<dbReference type="GO" id="GO:0071972">
    <property type="term" value="F:peptidoglycan L,D-transpeptidase activity"/>
    <property type="evidence" value="ECO:0007669"/>
    <property type="project" value="TreeGrafter"/>
</dbReference>
<evidence type="ECO:0000256" key="8">
    <source>
        <dbReference type="ARBA" id="ARBA00023316"/>
    </source>
</evidence>
<dbReference type="SUPFAM" id="SSF141523">
    <property type="entry name" value="L,D-transpeptidase catalytic domain-like"/>
    <property type="match status" value="1"/>
</dbReference>
<evidence type="ECO:0000259" key="11">
    <source>
        <dbReference type="PROSITE" id="PS52029"/>
    </source>
</evidence>
<evidence type="ECO:0000256" key="10">
    <source>
        <dbReference type="SAM" id="MobiDB-lite"/>
    </source>
</evidence>
<evidence type="ECO:0000256" key="3">
    <source>
        <dbReference type="ARBA" id="ARBA00022676"/>
    </source>
</evidence>
<keyword evidence="12" id="KW-0449">Lipoprotein</keyword>
<evidence type="ECO:0000256" key="7">
    <source>
        <dbReference type="ARBA" id="ARBA00022984"/>
    </source>
</evidence>
<dbReference type="Gene3D" id="2.40.440.10">
    <property type="entry name" value="L,D-transpeptidase catalytic domain-like"/>
    <property type="match status" value="1"/>
</dbReference>
<evidence type="ECO:0000256" key="1">
    <source>
        <dbReference type="ARBA" id="ARBA00004752"/>
    </source>
</evidence>
<keyword evidence="13" id="KW-1185">Reference proteome</keyword>
<feature type="active site" description="Nucleophile" evidence="9">
    <location>
        <position position="322"/>
    </location>
</feature>
<dbReference type="InterPro" id="IPR022029">
    <property type="entry name" value="YoaR-like_PG-bd"/>
</dbReference>
<dbReference type="GO" id="GO:0071555">
    <property type="term" value="P:cell wall organization"/>
    <property type="evidence" value="ECO:0007669"/>
    <property type="project" value="UniProtKB-UniRule"/>
</dbReference>
<keyword evidence="3" id="KW-0328">Glycosyltransferase</keyword>
<dbReference type="RefSeq" id="WP_121256929.1">
    <property type="nucleotide sequence ID" value="NZ_RBIL01000002.1"/>
</dbReference>
<accession>A0A660L1Z1</accession>
<dbReference type="GO" id="GO:0005576">
    <property type="term" value="C:extracellular region"/>
    <property type="evidence" value="ECO:0007669"/>
    <property type="project" value="TreeGrafter"/>
</dbReference>
<keyword evidence="6 9" id="KW-0133">Cell shape</keyword>
<evidence type="ECO:0000313" key="13">
    <source>
        <dbReference type="Proteomes" id="UP000278962"/>
    </source>
</evidence>
<organism evidence="12 13">
    <name type="scientific">Solirubrobacter pauli</name>
    <dbReference type="NCBI Taxonomy" id="166793"/>
    <lineage>
        <taxon>Bacteria</taxon>
        <taxon>Bacillati</taxon>
        <taxon>Actinomycetota</taxon>
        <taxon>Thermoleophilia</taxon>
        <taxon>Solirubrobacterales</taxon>
        <taxon>Solirubrobacteraceae</taxon>
        <taxon>Solirubrobacter</taxon>
    </lineage>
</organism>
<evidence type="ECO:0000256" key="9">
    <source>
        <dbReference type="PROSITE-ProRule" id="PRU01373"/>
    </source>
</evidence>
<comment type="pathway">
    <text evidence="1 9">Cell wall biogenesis; peptidoglycan biosynthesis.</text>
</comment>
<protein>
    <submittedName>
        <fullName evidence="12">Lipoprotein-anchoring transpeptidase ErfK/SrfK</fullName>
    </submittedName>
</protein>
<keyword evidence="5" id="KW-0378">Hydrolase</keyword>
<keyword evidence="8 9" id="KW-0961">Cell wall biogenesis/degradation</keyword>
<feature type="compositionally biased region" description="Basic and acidic residues" evidence="10">
    <location>
        <begin position="149"/>
        <end position="159"/>
    </location>
</feature>
<evidence type="ECO:0000256" key="5">
    <source>
        <dbReference type="ARBA" id="ARBA00022801"/>
    </source>
</evidence>
<dbReference type="CDD" id="cd16913">
    <property type="entry name" value="YkuD_like"/>
    <property type="match status" value="1"/>
</dbReference>
<dbReference type="OrthoDB" id="9787225at2"/>
<dbReference type="GO" id="GO:0018104">
    <property type="term" value="P:peptidoglycan-protein cross-linking"/>
    <property type="evidence" value="ECO:0007669"/>
    <property type="project" value="TreeGrafter"/>
</dbReference>